<evidence type="ECO:0000313" key="3">
    <source>
        <dbReference type="Proteomes" id="UP001160148"/>
    </source>
</evidence>
<evidence type="ECO:0000313" key="2">
    <source>
        <dbReference type="EMBL" id="CAI6358147.1"/>
    </source>
</evidence>
<organism evidence="2 3">
    <name type="scientific">Macrosiphum euphorbiae</name>
    <name type="common">potato aphid</name>
    <dbReference type="NCBI Taxonomy" id="13131"/>
    <lineage>
        <taxon>Eukaryota</taxon>
        <taxon>Metazoa</taxon>
        <taxon>Ecdysozoa</taxon>
        <taxon>Arthropoda</taxon>
        <taxon>Hexapoda</taxon>
        <taxon>Insecta</taxon>
        <taxon>Pterygota</taxon>
        <taxon>Neoptera</taxon>
        <taxon>Paraneoptera</taxon>
        <taxon>Hemiptera</taxon>
        <taxon>Sternorrhyncha</taxon>
        <taxon>Aphidomorpha</taxon>
        <taxon>Aphidoidea</taxon>
        <taxon>Aphididae</taxon>
        <taxon>Macrosiphini</taxon>
        <taxon>Macrosiphum</taxon>
    </lineage>
</organism>
<keyword evidence="3" id="KW-1185">Reference proteome</keyword>
<dbReference type="AlphaFoldDB" id="A0AAV0WQM1"/>
<accession>A0AAV0WQM1</accession>
<feature type="region of interest" description="Disordered" evidence="1">
    <location>
        <begin position="106"/>
        <end position="130"/>
    </location>
</feature>
<gene>
    <name evidence="2" type="ORF">MEUPH1_LOCUS13695</name>
</gene>
<feature type="compositionally biased region" description="Low complexity" evidence="1">
    <location>
        <begin position="14"/>
        <end position="26"/>
    </location>
</feature>
<feature type="region of interest" description="Disordered" evidence="1">
    <location>
        <begin position="1"/>
        <end position="44"/>
    </location>
</feature>
<dbReference type="Proteomes" id="UP001160148">
    <property type="component" value="Unassembled WGS sequence"/>
</dbReference>
<evidence type="ECO:0000256" key="1">
    <source>
        <dbReference type="SAM" id="MobiDB-lite"/>
    </source>
</evidence>
<name>A0AAV0WQM1_9HEMI</name>
<proteinExistence type="predicted"/>
<dbReference type="EMBL" id="CARXXK010000002">
    <property type="protein sequence ID" value="CAI6358147.1"/>
    <property type="molecule type" value="Genomic_DNA"/>
</dbReference>
<sequence>MDTTSQHLARMCQGSSATGAPTAASTRPQPAQKRQKTQEEEDAFSTLESYTHEIEYVLGQVMECLNLNLSEVKATSSTARDSATVQSLESRDTKARDLLLKILNQKGKLKRLPEDPRVPNTGLRHLDQHH</sequence>
<reference evidence="2 3" key="1">
    <citation type="submission" date="2023-01" db="EMBL/GenBank/DDBJ databases">
        <authorList>
            <person name="Whitehead M."/>
        </authorList>
    </citation>
    <scope>NUCLEOTIDE SEQUENCE [LARGE SCALE GENOMIC DNA]</scope>
</reference>
<comment type="caution">
    <text evidence="2">The sequence shown here is derived from an EMBL/GenBank/DDBJ whole genome shotgun (WGS) entry which is preliminary data.</text>
</comment>
<protein>
    <submittedName>
        <fullName evidence="2">Uncharacterized protein</fullName>
    </submittedName>
</protein>